<accession>A0ABD2LQK9</accession>
<comment type="caution">
    <text evidence="1">The sequence shown here is derived from an EMBL/GenBank/DDBJ whole genome shotgun (WGS) entry which is preliminary data.</text>
</comment>
<reference evidence="1 2" key="1">
    <citation type="submission" date="2024-10" db="EMBL/GenBank/DDBJ databases">
        <authorList>
            <person name="Kim D."/>
        </authorList>
    </citation>
    <scope>NUCLEOTIDE SEQUENCE [LARGE SCALE GENOMIC DNA]</scope>
    <source>
        <strain evidence="1">BH-2024</strain>
    </source>
</reference>
<dbReference type="EMBL" id="JBICBT010000319">
    <property type="protein sequence ID" value="KAL3117533.1"/>
    <property type="molecule type" value="Genomic_DNA"/>
</dbReference>
<organism evidence="1 2">
    <name type="scientific">Heterodera trifolii</name>
    <dbReference type="NCBI Taxonomy" id="157864"/>
    <lineage>
        <taxon>Eukaryota</taxon>
        <taxon>Metazoa</taxon>
        <taxon>Ecdysozoa</taxon>
        <taxon>Nematoda</taxon>
        <taxon>Chromadorea</taxon>
        <taxon>Rhabditida</taxon>
        <taxon>Tylenchina</taxon>
        <taxon>Tylenchomorpha</taxon>
        <taxon>Tylenchoidea</taxon>
        <taxon>Heteroderidae</taxon>
        <taxon>Heteroderinae</taxon>
        <taxon>Heterodera</taxon>
    </lineage>
</organism>
<keyword evidence="2" id="KW-1185">Reference proteome</keyword>
<name>A0ABD2LQK9_9BILA</name>
<proteinExistence type="predicted"/>
<protein>
    <submittedName>
        <fullName evidence="1">Uncharacterized protein</fullName>
    </submittedName>
</protein>
<sequence>MIWALGGRGTIPFANASDELMLNTAKHFHNEVRTRISAINYQWAQNLAPPIQNDAMKILRVTVTEVELFCSLPTTTPEQLQEFGNFLRQFSQHLHNAHGFTD</sequence>
<gene>
    <name evidence="1" type="ORF">niasHT_002850</name>
</gene>
<dbReference type="AlphaFoldDB" id="A0ABD2LQK9"/>
<dbReference type="Proteomes" id="UP001620626">
    <property type="component" value="Unassembled WGS sequence"/>
</dbReference>
<evidence type="ECO:0000313" key="2">
    <source>
        <dbReference type="Proteomes" id="UP001620626"/>
    </source>
</evidence>
<evidence type="ECO:0000313" key="1">
    <source>
        <dbReference type="EMBL" id="KAL3117533.1"/>
    </source>
</evidence>